<sequence>MTLFILDPNLEGEAGHHLAYDLAIAQEAIARGEPATIIAHRRFAPATIGGVRILPHFTETTYAVRHADPVTGRLDDYRVLNDLLLEELAALPRHEFRPSDCVLVPTTTENHLAGFLGWMKGFDAREAPLFVVHLMFPSGMAVDAAGRAVVEDPLRALFYRLADRVALEPGAAVHLFASGGQHAAEFSALLGRPVPPHPLPIRHDPGLEAPLRALLFAGDARVDKGVALLPDLMPRLAAVHPGWRFAAHVNAASSWGAARAAAEALPAVTAGAPNLELTTGRLAPDAYADLLRGARIALFPYDPALYRRKSSGVLWEAISLGLPVVVPEGTWLEHEARHWGAGHVAYRPHGVAAIAEAFADALPRIDALQARSAEAGERYRAANGAGALMDQVATLWVRHKATAALVRRAQATPLDLLRMDAGWHRPETVDGRQVRWTAREPVIAFDWPFDEPWEVEFSLLSFFGAEQLDRCEAMVGDVPLTVSATRIGGGARLAVQGAGPGRAQPRVMLRLRLPFTHRPANEARDLGVLVGAVRVGPVAQDAAARPGRLPQGAMARVTSAAEPAGGWRIAPALSGEVAAVAAQPCVLAFRFDAGDVAALRGLALLVNAVPVPMEVGAVGAGWLATATLPAALLCQGMPAAWDLLAGATDAAVPLLRAVSVAPMAGTALAVSGALAAAGESSGALLRDEAGVLPHGDLGAPSPVISGTPSRDVPGAPTRDVSSAPSRDVSSAPSRDVSSAPSRDPPWGEVPPDGPALRWDLCSGVGPPEGPFADLDIPAGVRWIVSRQSRLVVEAPATQVVQLRLRYRSLLPRQEMRAAVNGGPATTILAVGSGLREPQEAVLDVALEAGRNELALQFSGSVREPGSGRELVLLIEAIAILRGGAA</sequence>
<protein>
    <submittedName>
        <fullName evidence="2">Uncharacterized protein</fullName>
    </submittedName>
</protein>
<evidence type="ECO:0000313" key="3">
    <source>
        <dbReference type="Proteomes" id="UP000831327"/>
    </source>
</evidence>
<dbReference type="SUPFAM" id="SSF53756">
    <property type="entry name" value="UDP-Glycosyltransferase/glycogen phosphorylase"/>
    <property type="match status" value="1"/>
</dbReference>
<dbReference type="Proteomes" id="UP000831327">
    <property type="component" value="Chromosome"/>
</dbReference>
<reference evidence="2 3" key="1">
    <citation type="journal article" date="2016" name="Microbes Environ.">
        <title>Phylogenetically diverse aerobic anoxygenic phototrophic bacteria isolated from epilithic biofilms in Tama river, Japan.</title>
        <authorList>
            <person name="Hirose S."/>
            <person name="Matsuura K."/>
            <person name="Haruta S."/>
        </authorList>
    </citation>
    <scope>NUCLEOTIDE SEQUENCE [LARGE SCALE GENOMIC DNA]</scope>
    <source>
        <strain evidence="2 3">S08</strain>
    </source>
</reference>
<accession>A0ABM7Y6T0</accession>
<name>A0ABM7Y6T0_9PROT</name>
<keyword evidence="3" id="KW-1185">Reference proteome</keyword>
<dbReference type="EMBL" id="AP025637">
    <property type="protein sequence ID" value="BDG73644.1"/>
    <property type="molecule type" value="Genomic_DNA"/>
</dbReference>
<dbReference type="RefSeq" id="WP_244407862.1">
    <property type="nucleotide sequence ID" value="NZ_AP025637.1"/>
</dbReference>
<proteinExistence type="predicted"/>
<gene>
    <name evidence="2" type="ORF">Rmf_35730</name>
</gene>
<organism evidence="2 3">
    <name type="scientific">Roseomonas fluvialis</name>
    <dbReference type="NCBI Taxonomy" id="1750527"/>
    <lineage>
        <taxon>Bacteria</taxon>
        <taxon>Pseudomonadati</taxon>
        <taxon>Pseudomonadota</taxon>
        <taxon>Alphaproteobacteria</taxon>
        <taxon>Acetobacterales</taxon>
        <taxon>Roseomonadaceae</taxon>
        <taxon>Roseomonas</taxon>
    </lineage>
</organism>
<dbReference type="Gene3D" id="3.40.50.2000">
    <property type="entry name" value="Glycogen Phosphorylase B"/>
    <property type="match status" value="1"/>
</dbReference>
<evidence type="ECO:0000256" key="1">
    <source>
        <dbReference type="SAM" id="MobiDB-lite"/>
    </source>
</evidence>
<feature type="region of interest" description="Disordered" evidence="1">
    <location>
        <begin position="696"/>
        <end position="760"/>
    </location>
</feature>
<evidence type="ECO:0000313" key="2">
    <source>
        <dbReference type="EMBL" id="BDG73644.1"/>
    </source>
</evidence>
<feature type="compositionally biased region" description="Polar residues" evidence="1">
    <location>
        <begin position="719"/>
        <end position="740"/>
    </location>
</feature>